<dbReference type="SUPFAM" id="SSF55920">
    <property type="entry name" value="Creatinase/aminopeptidase"/>
    <property type="match status" value="1"/>
</dbReference>
<evidence type="ECO:0000313" key="4">
    <source>
        <dbReference type="Proteomes" id="UP000192569"/>
    </source>
</evidence>
<dbReference type="InterPro" id="IPR050659">
    <property type="entry name" value="Peptidase_M24B"/>
</dbReference>
<dbReference type="Pfam" id="PF00557">
    <property type="entry name" value="Peptidase_M24"/>
    <property type="match status" value="1"/>
</dbReference>
<dbReference type="Gene3D" id="3.90.230.10">
    <property type="entry name" value="Creatinase/methionine aminopeptidase superfamily"/>
    <property type="match status" value="1"/>
</dbReference>
<dbReference type="InterPro" id="IPR000994">
    <property type="entry name" value="Pept_M24"/>
</dbReference>
<dbReference type="OrthoDB" id="9806388at2"/>
<organism evidence="3 4">
    <name type="scientific">Thermanaeromonas toyohensis ToBE</name>
    <dbReference type="NCBI Taxonomy" id="698762"/>
    <lineage>
        <taxon>Bacteria</taxon>
        <taxon>Bacillati</taxon>
        <taxon>Bacillota</taxon>
        <taxon>Clostridia</taxon>
        <taxon>Neomoorellales</taxon>
        <taxon>Neomoorellaceae</taxon>
        <taxon>Thermanaeromonas</taxon>
    </lineage>
</organism>
<dbReference type="STRING" id="698762.SAMN00808754_3314"/>
<proteinExistence type="predicted"/>
<name>A0A1W1W3Y4_9FIRM</name>
<dbReference type="Proteomes" id="UP000192569">
    <property type="component" value="Chromosome I"/>
</dbReference>
<sequence>MGKEGFKEEYRLRVELFQKRLKEKELEGALIFQPADLFYLAGTSPEGHLFVPPEGEPRLLVYGEVERAQEEAVWNPVVPISSFKEIPLSLADWGFKGLKRLGTEMDIISLKLFSRYQALFPDCQWEDISPDLRTLRMVKSASELEAIRYSASQHAKVFQYIREHIRPGMTELEIAVEVETYARRLGHQGRVRFRGQEQGLPIGVVAAGPNGACGIGVPWTIGGRGLSGLYPMGASTRRWETGEPLLVDYAGVYGDYLVDQTRVYFAGQVDRILERAQAVAYEIACSLAEAARPGTTAGELYALAVKQARQAGLADYFMGWDRKAGFVGHGVGLELNEWPVLAPGQETVLEPGMVLAIEPKFVFPGQGAVGVEDTYLVTQEGAKPLTQG</sequence>
<keyword evidence="3" id="KW-0378">Hydrolase</keyword>
<dbReference type="Pfam" id="PF01321">
    <property type="entry name" value="Creatinase_N"/>
    <property type="match status" value="1"/>
</dbReference>
<dbReference type="Gene3D" id="3.40.350.10">
    <property type="entry name" value="Creatinase/prolidase N-terminal domain"/>
    <property type="match status" value="1"/>
</dbReference>
<feature type="domain" description="Creatinase N-terminal" evidence="2">
    <location>
        <begin position="13"/>
        <end position="138"/>
    </location>
</feature>
<dbReference type="AlphaFoldDB" id="A0A1W1W3Y4"/>
<accession>A0A1W1W3Y4</accession>
<evidence type="ECO:0000259" key="2">
    <source>
        <dbReference type="Pfam" id="PF01321"/>
    </source>
</evidence>
<keyword evidence="3" id="KW-0645">Protease</keyword>
<dbReference type="SUPFAM" id="SSF53092">
    <property type="entry name" value="Creatinase/prolidase N-terminal domain"/>
    <property type="match status" value="1"/>
</dbReference>
<keyword evidence="3" id="KW-0031">Aminopeptidase</keyword>
<dbReference type="GO" id="GO:0004177">
    <property type="term" value="F:aminopeptidase activity"/>
    <property type="evidence" value="ECO:0007669"/>
    <property type="project" value="UniProtKB-KW"/>
</dbReference>
<dbReference type="CDD" id="cd01066">
    <property type="entry name" value="APP_MetAP"/>
    <property type="match status" value="1"/>
</dbReference>
<keyword evidence="4" id="KW-1185">Reference proteome</keyword>
<feature type="domain" description="Peptidase M24" evidence="1">
    <location>
        <begin position="145"/>
        <end position="379"/>
    </location>
</feature>
<dbReference type="InterPro" id="IPR036005">
    <property type="entry name" value="Creatinase/aminopeptidase-like"/>
</dbReference>
<dbReference type="PANTHER" id="PTHR46112:SF2">
    <property type="entry name" value="XAA-PRO AMINOPEPTIDASE P-RELATED"/>
    <property type="match status" value="1"/>
</dbReference>
<protein>
    <submittedName>
        <fullName evidence="3">Xaa-Pro aminopeptidase</fullName>
    </submittedName>
</protein>
<gene>
    <name evidence="3" type="ORF">SAMN00808754_3314</name>
</gene>
<dbReference type="InterPro" id="IPR000587">
    <property type="entry name" value="Creatinase_N"/>
</dbReference>
<evidence type="ECO:0000259" key="1">
    <source>
        <dbReference type="Pfam" id="PF00557"/>
    </source>
</evidence>
<evidence type="ECO:0000313" key="3">
    <source>
        <dbReference type="EMBL" id="SMC00170.1"/>
    </source>
</evidence>
<dbReference type="InterPro" id="IPR029149">
    <property type="entry name" value="Creatin/AminoP/Spt16_N"/>
</dbReference>
<dbReference type="EMBL" id="LT838272">
    <property type="protein sequence ID" value="SMC00170.1"/>
    <property type="molecule type" value="Genomic_DNA"/>
</dbReference>
<dbReference type="PANTHER" id="PTHR46112">
    <property type="entry name" value="AMINOPEPTIDASE"/>
    <property type="match status" value="1"/>
</dbReference>
<reference evidence="3 4" key="1">
    <citation type="submission" date="2017-04" db="EMBL/GenBank/DDBJ databases">
        <authorList>
            <person name="Afonso C.L."/>
            <person name="Miller P.J."/>
            <person name="Scott M.A."/>
            <person name="Spackman E."/>
            <person name="Goraichik I."/>
            <person name="Dimitrov K.M."/>
            <person name="Suarez D.L."/>
            <person name="Swayne D.E."/>
        </authorList>
    </citation>
    <scope>NUCLEOTIDE SEQUENCE [LARGE SCALE GENOMIC DNA]</scope>
    <source>
        <strain evidence="3 4">ToBE</strain>
    </source>
</reference>